<evidence type="ECO:0000313" key="2">
    <source>
        <dbReference type="Proteomes" id="UP001253193"/>
    </source>
</evidence>
<proteinExistence type="predicted"/>
<name>A0AAW8Q0S8_VIBPH</name>
<evidence type="ECO:0000313" key="1">
    <source>
        <dbReference type="EMBL" id="MDS1821468.1"/>
    </source>
</evidence>
<dbReference type="Proteomes" id="UP001253193">
    <property type="component" value="Unassembled WGS sequence"/>
</dbReference>
<dbReference type="AlphaFoldDB" id="A0AAW8Q0S8"/>
<dbReference type="EMBL" id="JAUHGG010000003">
    <property type="protein sequence ID" value="MDS1821468.1"/>
    <property type="molecule type" value="Genomic_DNA"/>
</dbReference>
<sequence length="200" mass="22257">MKNYSTQKDVFLTVKGVQDIQSDNSLVSPMTPEQSEHMIHFLLGETSNPDTSISVQKILQSPEKDLSESVANIKNKVFLPIAQETALGHIFIQRVIDCQLADKLSVLAALFIMTTVSNPAMASLWVYSLVKLKQDLEDDQIIDISYMGQHLIPMGLPNSSGMEKLWCDQKLHCNESLNLDKSCLPNGTSSNIVDLIVCYK</sequence>
<comment type="caution">
    <text evidence="1">The sequence shown here is derived from an EMBL/GenBank/DDBJ whole genome shotgun (WGS) entry which is preliminary data.</text>
</comment>
<protein>
    <submittedName>
        <fullName evidence="1">Uncharacterized protein</fullName>
    </submittedName>
</protein>
<gene>
    <name evidence="1" type="ORF">QX249_12420</name>
</gene>
<organism evidence="1 2">
    <name type="scientific">Vibrio parahaemolyticus</name>
    <dbReference type="NCBI Taxonomy" id="670"/>
    <lineage>
        <taxon>Bacteria</taxon>
        <taxon>Pseudomonadati</taxon>
        <taxon>Pseudomonadota</taxon>
        <taxon>Gammaproteobacteria</taxon>
        <taxon>Vibrionales</taxon>
        <taxon>Vibrionaceae</taxon>
        <taxon>Vibrio</taxon>
    </lineage>
</organism>
<dbReference type="RefSeq" id="WP_311020360.1">
    <property type="nucleotide sequence ID" value="NZ_JAUHGG010000003.1"/>
</dbReference>
<accession>A0AAW8Q0S8</accession>
<reference evidence="1" key="1">
    <citation type="submission" date="2023-06" db="EMBL/GenBank/DDBJ databases">
        <title>Genomic Diversity of Vibrio spp. and Metagenomic Analysis of Pathogens in Florida Gulf Coastal Waters Following Hurricane Ian.</title>
        <authorList>
            <person name="Brumfield K.D."/>
        </authorList>
    </citation>
    <scope>NUCLEOTIDE SEQUENCE</scope>
    <source>
        <strain evidence="1">WBS2B-138</strain>
    </source>
</reference>